<evidence type="ECO:0000256" key="1">
    <source>
        <dbReference type="ARBA" id="ARBA00007137"/>
    </source>
</evidence>
<accession>C8S0U4</accession>
<organism evidence="6 7">
    <name type="scientific">Rhodobacter ferrooxidans</name>
    <dbReference type="NCBI Taxonomy" id="371731"/>
    <lineage>
        <taxon>Bacteria</taxon>
        <taxon>Pseudomonadati</taxon>
        <taxon>Pseudomonadota</taxon>
        <taxon>Alphaproteobacteria</taxon>
        <taxon>Rhodobacterales</taxon>
        <taxon>Rhodobacter group</taxon>
        <taxon>Rhodobacter</taxon>
    </lineage>
</organism>
<dbReference type="GO" id="GO:0032259">
    <property type="term" value="P:methylation"/>
    <property type="evidence" value="ECO:0007669"/>
    <property type="project" value="UniProtKB-KW"/>
</dbReference>
<reference evidence="6 7" key="1">
    <citation type="submission" date="2009-08" db="EMBL/GenBank/DDBJ databases">
        <title>The draft genome of Rhodobacter sp. SW2.</title>
        <authorList>
            <consortium name="US DOE Joint Genome Institute (JGI-PGF)"/>
            <person name="Lucas S."/>
            <person name="Copeland A."/>
            <person name="Lapidus A."/>
            <person name="Glavina del Rio T."/>
            <person name="Tice H."/>
            <person name="Bruce D."/>
            <person name="Goodwin L."/>
            <person name="Pitluck S."/>
            <person name="Larimer F."/>
            <person name="Land M.L."/>
            <person name="Hauser L."/>
            <person name="Emerson D."/>
        </authorList>
    </citation>
    <scope>NUCLEOTIDE SEQUENCE [LARGE SCALE GENOMIC DNA]</scope>
    <source>
        <strain evidence="6 7">SW2</strain>
    </source>
</reference>
<dbReference type="Proteomes" id="UP000010121">
    <property type="component" value="Unassembled WGS sequence"/>
</dbReference>
<dbReference type="STRING" id="371731.Rsw2DRAFT_1672"/>
<dbReference type="OrthoDB" id="5713681at2"/>
<keyword evidence="7" id="KW-1185">Reference proteome</keyword>
<gene>
    <name evidence="6" type="ORF">Rsw2DRAFT_1672</name>
</gene>
<dbReference type="eggNOG" id="COG5598">
    <property type="taxonomic scope" value="Bacteria"/>
</dbReference>
<sequence>MSDTGEICEPARGRRSGGRASRVALRAAPLAEGLRPIRAGLPGGQYRPLTDAGMAKIHESALEALEVIGLSQAPPSGVELLTGAGAVQGDDGRIRFPRALVEDMLAVAARDITLFGREEKHDLHLSGTKVHFGTAGAAVHIVDAISGEYRDSTAQDLYDAARITHHLDNVHFFQRAMVCRDVPDNYDMDINTLYACLSGTTKHVGTSFSDPAHVKGCFDLLHQVAGGEAAWRARPFVSNSNCFVVPPMKFAEESCITMEACIRAGMPMLLLSAGQAGATAPAPIALAIVQAMAECLAGVVYANAIQPGAHCIFGTWPFVSDLRTGAMSGGSAEQALLTAGCAQMHRFYDLPGGAAAGISDSKMPDMQAGWEQAITNTLAGLSGLNMVYEAVGMHASLLGFCMESLVLGDDILGQVLRTVRGIDVTEDSTSIEAMKAVCLGGPGHYLGSDQTLALMQTEYVYPVLGNRMSPKEWVEAGRPLLLDRAIARKNDILAKAGCQIDPQIDAAIRATHNIYFR</sequence>
<keyword evidence="3 4" id="KW-0808">Transferase</keyword>
<evidence type="ECO:0000256" key="4">
    <source>
        <dbReference type="PIRNR" id="PIRNR037567"/>
    </source>
</evidence>
<dbReference type="EMBL" id="ACYY01000009">
    <property type="protein sequence ID" value="EEW25385.1"/>
    <property type="molecule type" value="Genomic_DNA"/>
</dbReference>
<keyword evidence="2 6" id="KW-0489">Methyltransferase</keyword>
<dbReference type="GO" id="GO:0008168">
    <property type="term" value="F:methyltransferase activity"/>
    <property type="evidence" value="ECO:0007669"/>
    <property type="project" value="UniProtKB-KW"/>
</dbReference>
<evidence type="ECO:0000313" key="6">
    <source>
        <dbReference type="EMBL" id="EEW25385.1"/>
    </source>
</evidence>
<feature type="region of interest" description="Disordered" evidence="5">
    <location>
        <begin position="1"/>
        <end position="20"/>
    </location>
</feature>
<dbReference type="RefSeq" id="WP_008029945.1">
    <property type="nucleotide sequence ID" value="NZ_ACYY01000009.1"/>
</dbReference>
<evidence type="ECO:0000256" key="3">
    <source>
        <dbReference type="ARBA" id="ARBA00022679"/>
    </source>
</evidence>
<protein>
    <recommendedName>
        <fullName evidence="4">Methyltransferase</fullName>
        <ecNumber evidence="4">2.1.1.-</ecNumber>
    </recommendedName>
</protein>
<evidence type="ECO:0000313" key="7">
    <source>
        <dbReference type="Proteomes" id="UP000010121"/>
    </source>
</evidence>
<dbReference type="PIRSF" id="PIRSF037567">
    <property type="entry name" value="MTTB_MeTrfase"/>
    <property type="match status" value="1"/>
</dbReference>
<comment type="similarity">
    <text evidence="1 4">Belongs to the trimethylamine methyltransferase family.</text>
</comment>
<dbReference type="InterPro" id="IPR010426">
    <property type="entry name" value="MTTB_MeTrfase"/>
</dbReference>
<proteinExistence type="inferred from homology"/>
<evidence type="ECO:0000256" key="5">
    <source>
        <dbReference type="SAM" id="MobiDB-lite"/>
    </source>
</evidence>
<dbReference type="GO" id="GO:0015948">
    <property type="term" value="P:methanogenesis"/>
    <property type="evidence" value="ECO:0007669"/>
    <property type="project" value="UniProtKB-UniRule"/>
</dbReference>
<dbReference type="EC" id="2.1.1.-" evidence="4"/>
<dbReference type="InterPro" id="IPR038601">
    <property type="entry name" value="MttB-like_sf"/>
</dbReference>
<comment type="caution">
    <text evidence="6">The sequence shown here is derived from an EMBL/GenBank/DDBJ whole genome shotgun (WGS) entry which is preliminary data.</text>
</comment>
<name>C8S0U4_9RHOB</name>
<dbReference type="Gene3D" id="3.20.20.480">
    <property type="entry name" value="Trimethylamine methyltransferase-like"/>
    <property type="match status" value="1"/>
</dbReference>
<evidence type="ECO:0000256" key="2">
    <source>
        <dbReference type="ARBA" id="ARBA00022603"/>
    </source>
</evidence>
<dbReference type="Pfam" id="PF06253">
    <property type="entry name" value="MTTB"/>
    <property type="match status" value="1"/>
</dbReference>
<dbReference type="AlphaFoldDB" id="C8S0U4"/>